<evidence type="ECO:0000313" key="1">
    <source>
        <dbReference type="EMBL" id="KAJ0205666.1"/>
    </source>
</evidence>
<accession>A0A9R1VFZ5</accession>
<comment type="caution">
    <text evidence="1">The sequence shown here is derived from an EMBL/GenBank/DDBJ whole genome shotgun (WGS) entry which is preliminary data.</text>
</comment>
<name>A0A9R1VFZ5_LACSA</name>
<organism evidence="1 2">
    <name type="scientific">Lactuca sativa</name>
    <name type="common">Garden lettuce</name>
    <dbReference type="NCBI Taxonomy" id="4236"/>
    <lineage>
        <taxon>Eukaryota</taxon>
        <taxon>Viridiplantae</taxon>
        <taxon>Streptophyta</taxon>
        <taxon>Embryophyta</taxon>
        <taxon>Tracheophyta</taxon>
        <taxon>Spermatophyta</taxon>
        <taxon>Magnoliopsida</taxon>
        <taxon>eudicotyledons</taxon>
        <taxon>Gunneridae</taxon>
        <taxon>Pentapetalae</taxon>
        <taxon>asterids</taxon>
        <taxon>campanulids</taxon>
        <taxon>Asterales</taxon>
        <taxon>Asteraceae</taxon>
        <taxon>Cichorioideae</taxon>
        <taxon>Cichorieae</taxon>
        <taxon>Lactucinae</taxon>
        <taxon>Lactuca</taxon>
    </lineage>
</organism>
<dbReference type="PANTHER" id="PTHR22767:SF8">
    <property type="entry name" value="N-ALPHA-ACETYLTRANSFERASE 15, NATA AUXILIARY SUBUNIT-RELATED"/>
    <property type="match status" value="1"/>
</dbReference>
<sequence length="128" mass="14779">MGFHTIGAKLLKLEDLKLHQKGLKPWKVLICMYYRENIDPRFIGLHALKQLHRLDARNPDSHRCLIRFFHKIASRLAPVTGGEKLISGLHEAERPTISQLHDKSRMEANIVFLEQHKGDNSLNLPLML</sequence>
<dbReference type="AlphaFoldDB" id="A0A9R1VFZ5"/>
<protein>
    <submittedName>
        <fullName evidence="1">Uncharacterized protein</fullName>
    </submittedName>
</protein>
<evidence type="ECO:0000313" key="2">
    <source>
        <dbReference type="Proteomes" id="UP000235145"/>
    </source>
</evidence>
<dbReference type="PANTHER" id="PTHR22767">
    <property type="entry name" value="N-TERMINAL ACETYLTRANSFERASE-RELATED"/>
    <property type="match status" value="1"/>
</dbReference>
<dbReference type="Proteomes" id="UP000235145">
    <property type="component" value="Unassembled WGS sequence"/>
</dbReference>
<dbReference type="EMBL" id="NBSK02000005">
    <property type="protein sequence ID" value="KAJ0205666.1"/>
    <property type="molecule type" value="Genomic_DNA"/>
</dbReference>
<keyword evidence="2" id="KW-1185">Reference proteome</keyword>
<reference evidence="1 2" key="1">
    <citation type="journal article" date="2017" name="Nat. Commun.">
        <title>Genome assembly with in vitro proximity ligation data and whole-genome triplication in lettuce.</title>
        <authorList>
            <person name="Reyes-Chin-Wo S."/>
            <person name="Wang Z."/>
            <person name="Yang X."/>
            <person name="Kozik A."/>
            <person name="Arikit S."/>
            <person name="Song C."/>
            <person name="Xia L."/>
            <person name="Froenicke L."/>
            <person name="Lavelle D.O."/>
            <person name="Truco M.J."/>
            <person name="Xia R."/>
            <person name="Zhu S."/>
            <person name="Xu C."/>
            <person name="Xu H."/>
            <person name="Xu X."/>
            <person name="Cox K."/>
            <person name="Korf I."/>
            <person name="Meyers B.C."/>
            <person name="Michelmore R.W."/>
        </authorList>
    </citation>
    <scope>NUCLEOTIDE SEQUENCE [LARGE SCALE GENOMIC DNA]</scope>
    <source>
        <strain evidence="2">cv. Salinas</strain>
        <tissue evidence="1">Seedlings</tissue>
    </source>
</reference>
<gene>
    <name evidence="1" type="ORF">LSAT_V11C500238430</name>
</gene>
<proteinExistence type="predicted"/>